<dbReference type="GO" id="GO:0004526">
    <property type="term" value="F:ribonuclease P activity"/>
    <property type="evidence" value="ECO:0007669"/>
    <property type="project" value="EnsemblFungi"/>
</dbReference>
<keyword evidence="1" id="KW-0819">tRNA processing</keyword>
<dbReference type="EMBL" id="HE978324">
    <property type="protein sequence ID" value="CCK72537.1"/>
    <property type="molecule type" value="Genomic_DNA"/>
</dbReference>
<dbReference type="Proteomes" id="UP000006310">
    <property type="component" value="Chromosome 11"/>
</dbReference>
<evidence type="ECO:0000313" key="6">
    <source>
        <dbReference type="Proteomes" id="UP000006310"/>
    </source>
</evidence>
<dbReference type="KEGG" id="kng:KNAG_0K01720"/>
<dbReference type="GO" id="GO:0005655">
    <property type="term" value="C:nucleolar ribonuclease P complex"/>
    <property type="evidence" value="ECO:0007669"/>
    <property type="project" value="EnsemblFungi"/>
</dbReference>
<evidence type="ECO:0000313" key="5">
    <source>
        <dbReference type="EMBL" id="CCK72537.1"/>
    </source>
</evidence>
<dbReference type="STRING" id="1071383.J7S3D4"/>
<reference evidence="6" key="2">
    <citation type="submission" date="2012-08" db="EMBL/GenBank/DDBJ databases">
        <title>Genome sequence of Kazachstania naganishii.</title>
        <authorList>
            <person name="Gordon J.L."/>
            <person name="Armisen D."/>
            <person name="Proux-Wera E."/>
            <person name="OhEigeartaigh S.S."/>
            <person name="Byrne K.P."/>
            <person name="Wolfe K.H."/>
        </authorList>
    </citation>
    <scope>NUCLEOTIDE SEQUENCE [LARGE SCALE GENOMIC DNA]</scope>
    <source>
        <strain evidence="6">ATCC MYA-139 / BCRC 22969 / CBS 8797 / CCRC 22969 / KCTC 17520 / NBRC 10181 / NCYC 3082</strain>
    </source>
</reference>
<keyword evidence="2" id="KW-0479">Metal-binding</keyword>
<dbReference type="eggNOG" id="KOG4394">
    <property type="taxonomic scope" value="Eukaryota"/>
</dbReference>
<protein>
    <submittedName>
        <fullName evidence="5">Uncharacterized protein</fullName>
    </submittedName>
</protein>
<evidence type="ECO:0000256" key="2">
    <source>
        <dbReference type="ARBA" id="ARBA00022723"/>
    </source>
</evidence>
<dbReference type="Gene3D" id="6.20.50.20">
    <property type="match status" value="1"/>
</dbReference>
<reference evidence="5 6" key="1">
    <citation type="journal article" date="2011" name="Proc. Natl. Acad. Sci. U.S.A.">
        <title>Evolutionary erosion of yeast sex chromosomes by mating-type switching accidents.</title>
        <authorList>
            <person name="Gordon J.L."/>
            <person name="Armisen D."/>
            <person name="Proux-Wera E."/>
            <person name="Oheigeartaigh S.S."/>
            <person name="Byrne K.P."/>
            <person name="Wolfe K.H."/>
        </authorList>
    </citation>
    <scope>NUCLEOTIDE SEQUENCE [LARGE SCALE GENOMIC DNA]</scope>
    <source>
        <strain evidence="6">ATCC MYA-139 / BCRC 22969 / CBS 8797 / CCRC 22969 / KCTC 17520 / NBRC 10181 / NCYC 3082</strain>
    </source>
</reference>
<dbReference type="PANTHER" id="PTHR14742">
    <property type="entry name" value="RIBONUCLEASE P SUBUNIT P21"/>
    <property type="match status" value="1"/>
</dbReference>
<evidence type="ECO:0000256" key="4">
    <source>
        <dbReference type="ARBA" id="ARBA00038402"/>
    </source>
</evidence>
<organism evidence="5 6">
    <name type="scientific">Huiozyma naganishii (strain ATCC MYA-139 / BCRC 22969 / CBS 8797 / KCTC 17520 / NBRC 10181 / NCYC 3082 / Yp74L-3)</name>
    <name type="common">Yeast</name>
    <name type="synonym">Kazachstania naganishii</name>
    <dbReference type="NCBI Taxonomy" id="1071383"/>
    <lineage>
        <taxon>Eukaryota</taxon>
        <taxon>Fungi</taxon>
        <taxon>Dikarya</taxon>
        <taxon>Ascomycota</taxon>
        <taxon>Saccharomycotina</taxon>
        <taxon>Saccharomycetes</taxon>
        <taxon>Saccharomycetales</taxon>
        <taxon>Saccharomycetaceae</taxon>
        <taxon>Huiozyma</taxon>
    </lineage>
</organism>
<dbReference type="GO" id="GO:0001682">
    <property type="term" value="P:tRNA 5'-leader removal"/>
    <property type="evidence" value="ECO:0007669"/>
    <property type="project" value="EnsemblFungi"/>
</dbReference>
<accession>J7S3D4</accession>
<name>J7S3D4_HUIN7</name>
<dbReference type="OMA" id="DPKHLLW"/>
<dbReference type="GO" id="GO:0046872">
    <property type="term" value="F:metal ion binding"/>
    <property type="evidence" value="ECO:0007669"/>
    <property type="project" value="UniProtKB-KW"/>
</dbReference>
<dbReference type="RefSeq" id="XP_022466782.1">
    <property type="nucleotide sequence ID" value="XM_022610491.1"/>
</dbReference>
<evidence type="ECO:0000256" key="1">
    <source>
        <dbReference type="ARBA" id="ARBA00022694"/>
    </source>
</evidence>
<gene>
    <name evidence="5" type="primary">KNAG0K01720</name>
    <name evidence="5" type="ordered locus">KNAG_0K01720</name>
</gene>
<dbReference type="HOGENOM" id="CLU_079140_4_0_1"/>
<dbReference type="GO" id="GO:0034965">
    <property type="term" value="P:intronic box C/D snoRNA processing"/>
    <property type="evidence" value="ECO:0007669"/>
    <property type="project" value="EnsemblFungi"/>
</dbReference>
<comment type="similarity">
    <text evidence="4">Belongs to the eukaryotic/archaeal RNase P protein component 4 family.</text>
</comment>
<evidence type="ECO:0000256" key="3">
    <source>
        <dbReference type="ARBA" id="ARBA00022833"/>
    </source>
</evidence>
<dbReference type="GeneID" id="34528304"/>
<proteinExistence type="inferred from homology"/>
<dbReference type="OrthoDB" id="128536at2759"/>
<dbReference type="AlphaFoldDB" id="J7S3D4"/>
<dbReference type="PANTHER" id="PTHR14742:SF0">
    <property type="entry name" value="RIBONUCLEASE P PROTEIN SUBUNIT P21"/>
    <property type="match status" value="1"/>
</dbReference>
<dbReference type="Pfam" id="PF04032">
    <property type="entry name" value="Rpr2"/>
    <property type="match status" value="1"/>
</dbReference>
<keyword evidence="3" id="KW-0862">Zinc</keyword>
<dbReference type="InterPro" id="IPR007175">
    <property type="entry name" value="Rpr2/Snm1/Rpp21"/>
</dbReference>
<sequence>MASRAGMAKQSVAEDGTILVPPPKAATGNKDHYQRLNYLYQLSMFTTLNDKQPLARTYAKNLDLVSKKTKCSLLPQVKRTICKKCHSILIPNKTASTKIRNKARRKDPKNDDLVIRCVCGEEKVFRIGLNRDYRSFAERGGNIIDV</sequence>
<keyword evidence="6" id="KW-1185">Reference proteome</keyword>